<dbReference type="PANTHER" id="PTHR48207">
    <property type="entry name" value="SUCCINATE--HYDROXYMETHYLGLUTARATE COA-TRANSFERASE"/>
    <property type="match status" value="1"/>
</dbReference>
<accession>A0ABS5I949</accession>
<dbReference type="EMBL" id="JAGTUF010000002">
    <property type="protein sequence ID" value="MBR9970964.1"/>
    <property type="molecule type" value="Genomic_DNA"/>
</dbReference>
<dbReference type="PANTHER" id="PTHR48207:SF3">
    <property type="entry name" value="SUCCINATE--HYDROXYMETHYLGLUTARATE COA-TRANSFERASE"/>
    <property type="match status" value="1"/>
</dbReference>
<dbReference type="Proteomes" id="UP000680714">
    <property type="component" value="Unassembled WGS sequence"/>
</dbReference>
<dbReference type="RefSeq" id="WP_211546475.1">
    <property type="nucleotide sequence ID" value="NZ_JAGTUF010000002.1"/>
</dbReference>
<organism evidence="3 4">
    <name type="scientific">Magnetospirillum sulfuroxidans</name>
    <dbReference type="NCBI Taxonomy" id="611300"/>
    <lineage>
        <taxon>Bacteria</taxon>
        <taxon>Pseudomonadati</taxon>
        <taxon>Pseudomonadota</taxon>
        <taxon>Alphaproteobacteria</taxon>
        <taxon>Rhodospirillales</taxon>
        <taxon>Rhodospirillaceae</taxon>
        <taxon>Magnetospirillum</taxon>
    </lineage>
</organism>
<feature type="region of interest" description="Disordered" evidence="2">
    <location>
        <begin position="334"/>
        <end position="374"/>
    </location>
</feature>
<name>A0ABS5I949_9PROT</name>
<comment type="caution">
    <text evidence="3">The sequence shown here is derived from an EMBL/GenBank/DDBJ whole genome shotgun (WGS) entry which is preliminary data.</text>
</comment>
<sequence length="374" mass="40556">MNAALDGILVIALEQAVAAPLCTSRLADAGARVIKIERADGDFARGYDHVAHGESAYFVWINRGKQSLVLDIKHAEDAALLERMLGQADVFIQNLAPGAAERAGFGSAALRRRHPRLITCDISGYGEDGPYRDMKAYDLLVQSEVGLAAITGAPEGPGRVGVSVADIACGLYAHAAILQALFERERSGQGSAIALSLFDAVADWMAVPLMHYDYTGTAPQRVGLNHPSIAPYGAYAAGDGRQVVLSIQNEREWQRFCDEVLRRPEMATDPRFVSNPQRVAHRPALDAIITAVFLPLTQAQVIERLTTARIAFGRLNGVDDLSVHQQLRRITVETPSGPVSTVAPPIRWHDHDQQPGPVPGLGQHSRSIREEFTP</sequence>
<dbReference type="Gene3D" id="3.40.50.10540">
    <property type="entry name" value="Crotonobetainyl-coa:carnitine coa-transferase, domain 1"/>
    <property type="match status" value="1"/>
</dbReference>
<dbReference type="InterPro" id="IPR003673">
    <property type="entry name" value="CoA-Trfase_fam_III"/>
</dbReference>
<proteinExistence type="predicted"/>
<evidence type="ECO:0000256" key="2">
    <source>
        <dbReference type="SAM" id="MobiDB-lite"/>
    </source>
</evidence>
<dbReference type="InterPro" id="IPR050483">
    <property type="entry name" value="CoA-transferase_III_domain"/>
</dbReference>
<dbReference type="SUPFAM" id="SSF89796">
    <property type="entry name" value="CoA-transferase family III (CaiB/BaiF)"/>
    <property type="match status" value="1"/>
</dbReference>
<evidence type="ECO:0000313" key="3">
    <source>
        <dbReference type="EMBL" id="MBR9970964.1"/>
    </source>
</evidence>
<keyword evidence="4" id="KW-1185">Reference proteome</keyword>
<gene>
    <name evidence="3" type="ORF">KEC16_04485</name>
</gene>
<dbReference type="InterPro" id="IPR023606">
    <property type="entry name" value="CoA-Trfase_III_dom_1_sf"/>
</dbReference>
<protein>
    <submittedName>
        <fullName evidence="3">CoA transferase</fullName>
    </submittedName>
</protein>
<evidence type="ECO:0000313" key="4">
    <source>
        <dbReference type="Proteomes" id="UP000680714"/>
    </source>
</evidence>
<reference evidence="3 4" key="1">
    <citation type="submission" date="2021-04" db="EMBL/GenBank/DDBJ databases">
        <title>Magnetospirillum sulfuroxidans sp. nov., a facultative chemolithoautotrophic sulfur-oxidizing alphaproteobacterium isolated from freshwater sediment and proposals for Paramagetospirillum gen. nov., and Magnetospirillaceae fam. nov.</title>
        <authorList>
            <person name="Koziaeva V."/>
            <person name="Geelhoed J.S."/>
            <person name="Sorokin D.Y."/>
            <person name="Grouzdev D.S."/>
        </authorList>
    </citation>
    <scope>NUCLEOTIDE SEQUENCE [LARGE SCALE GENOMIC DNA]</scope>
    <source>
        <strain evidence="3 4">J10</strain>
    </source>
</reference>
<dbReference type="Pfam" id="PF02515">
    <property type="entry name" value="CoA_transf_3"/>
    <property type="match status" value="1"/>
</dbReference>
<keyword evidence="1 3" id="KW-0808">Transferase</keyword>
<evidence type="ECO:0000256" key="1">
    <source>
        <dbReference type="ARBA" id="ARBA00022679"/>
    </source>
</evidence>
<dbReference type="InterPro" id="IPR044855">
    <property type="entry name" value="CoA-Trfase_III_dom3_sf"/>
</dbReference>
<dbReference type="GO" id="GO:0016740">
    <property type="term" value="F:transferase activity"/>
    <property type="evidence" value="ECO:0007669"/>
    <property type="project" value="UniProtKB-KW"/>
</dbReference>
<dbReference type="Gene3D" id="3.30.1540.10">
    <property type="entry name" value="formyl-coa transferase, domain 3"/>
    <property type="match status" value="1"/>
</dbReference>